<dbReference type="GO" id="GO:0140824">
    <property type="term" value="F:thioredoxin-dependent peroxiredoxin activity"/>
    <property type="evidence" value="ECO:0007669"/>
    <property type="project" value="UniProtKB-EC"/>
</dbReference>
<dbReference type="RefSeq" id="WP_213348259.1">
    <property type="nucleotide sequence ID" value="NZ_JAEDAM010000006.1"/>
</dbReference>
<evidence type="ECO:0000256" key="7">
    <source>
        <dbReference type="ARBA" id="ARBA00023157"/>
    </source>
</evidence>
<dbReference type="Proteomes" id="UP000680365">
    <property type="component" value="Unassembled WGS sequence"/>
</dbReference>
<reference evidence="13 14" key="1">
    <citation type="journal article" date="2021" name="Nat. Commun.">
        <title>Reductive evolution and unique predatory mode in the CPR bacterium Vampirococcus lugosii.</title>
        <authorList>
            <person name="Moreira D."/>
            <person name="Zivanovic Y."/>
            <person name="Lopez-Archilla A.I."/>
            <person name="Iniesto M."/>
            <person name="Lopez-Garcia P."/>
        </authorList>
    </citation>
    <scope>NUCLEOTIDE SEQUENCE [LARGE SCALE GENOMIC DNA]</scope>
    <source>
        <strain evidence="13">Chiprana</strain>
    </source>
</reference>
<protein>
    <recommendedName>
        <fullName evidence="3">thioredoxin-dependent peroxiredoxin</fullName>
        <ecNumber evidence="3">1.11.1.24</ecNumber>
    </recommendedName>
    <alternativeName>
        <fullName evidence="9">Thioredoxin peroxidase</fullName>
    </alternativeName>
</protein>
<comment type="similarity">
    <text evidence="10">Belongs to the peroxiredoxin family. BCP/PrxQ subfamily.</text>
</comment>
<evidence type="ECO:0000256" key="10">
    <source>
        <dbReference type="ARBA" id="ARBA00038489"/>
    </source>
</evidence>
<dbReference type="PIRSF" id="PIRSF000239">
    <property type="entry name" value="AHPC"/>
    <property type="match status" value="1"/>
</dbReference>
<comment type="caution">
    <text evidence="13">The sequence shown here is derived from an EMBL/GenBank/DDBJ whole genome shotgun (WGS) entry which is preliminary data.</text>
</comment>
<evidence type="ECO:0000256" key="8">
    <source>
        <dbReference type="ARBA" id="ARBA00023284"/>
    </source>
</evidence>
<evidence type="ECO:0000259" key="12">
    <source>
        <dbReference type="PROSITE" id="PS51352"/>
    </source>
</evidence>
<dbReference type="CDD" id="cd03017">
    <property type="entry name" value="PRX_BCP"/>
    <property type="match status" value="1"/>
</dbReference>
<feature type="domain" description="Thioredoxin" evidence="12">
    <location>
        <begin position="1"/>
        <end position="148"/>
    </location>
</feature>
<dbReference type="InterPro" id="IPR036249">
    <property type="entry name" value="Thioredoxin-like_sf"/>
</dbReference>
<dbReference type="PANTHER" id="PTHR42801">
    <property type="entry name" value="THIOREDOXIN-DEPENDENT PEROXIDE REDUCTASE"/>
    <property type="match status" value="1"/>
</dbReference>
<dbReference type="Pfam" id="PF00578">
    <property type="entry name" value="AhpC-TSA"/>
    <property type="match status" value="1"/>
</dbReference>
<evidence type="ECO:0000313" key="13">
    <source>
        <dbReference type="EMBL" id="MBS8121583.1"/>
    </source>
</evidence>
<dbReference type="InterPro" id="IPR050924">
    <property type="entry name" value="Peroxiredoxin_BCP/PrxQ"/>
</dbReference>
<sequence>MYNIVFPDLEVKNDTLENVLSSKNFNVIYFYPKDNTPGCSIQAKEFTELINDFEELNVGVIGVSKDDEQSHKKFIKNKGINFPLLSDKDFELHKKYGAYGEKSIFGKKYMGTMRSVFLVNSKGDIIKSYINIKATGSGKKVLDFIKNM</sequence>
<dbReference type="InterPro" id="IPR013766">
    <property type="entry name" value="Thioredoxin_domain"/>
</dbReference>
<dbReference type="EMBL" id="JAEDAM010000006">
    <property type="protein sequence ID" value="MBS8121583.1"/>
    <property type="molecule type" value="Genomic_DNA"/>
</dbReference>
<accession>A0ABS5QLC4</accession>
<evidence type="ECO:0000256" key="9">
    <source>
        <dbReference type="ARBA" id="ARBA00032824"/>
    </source>
</evidence>
<dbReference type="Gene3D" id="3.40.30.10">
    <property type="entry name" value="Glutaredoxin"/>
    <property type="match status" value="1"/>
</dbReference>
<keyword evidence="8" id="KW-0676">Redox-active center</keyword>
<dbReference type="SUPFAM" id="SSF52833">
    <property type="entry name" value="Thioredoxin-like"/>
    <property type="match status" value="1"/>
</dbReference>
<evidence type="ECO:0000256" key="5">
    <source>
        <dbReference type="ARBA" id="ARBA00022862"/>
    </source>
</evidence>
<dbReference type="PROSITE" id="PS51352">
    <property type="entry name" value="THIOREDOXIN_2"/>
    <property type="match status" value="1"/>
</dbReference>
<keyword evidence="4 13" id="KW-0575">Peroxidase</keyword>
<keyword evidence="5" id="KW-0049">Antioxidant</keyword>
<proteinExistence type="inferred from homology"/>
<evidence type="ECO:0000313" key="14">
    <source>
        <dbReference type="Proteomes" id="UP000680365"/>
    </source>
</evidence>
<evidence type="ECO:0000256" key="2">
    <source>
        <dbReference type="ARBA" id="ARBA00011245"/>
    </source>
</evidence>
<comment type="function">
    <text evidence="1">Thiol-specific peroxidase that catalyzes the reduction of hydrogen peroxide and organic hydroperoxides to water and alcohols, respectively. Plays a role in cell protection against oxidative stress by detoxifying peroxides and as sensor of hydrogen peroxide-mediated signaling events.</text>
</comment>
<evidence type="ECO:0000256" key="1">
    <source>
        <dbReference type="ARBA" id="ARBA00003330"/>
    </source>
</evidence>
<dbReference type="EC" id="1.11.1.24" evidence="3"/>
<keyword evidence="7" id="KW-1015">Disulfide bond</keyword>
<name>A0ABS5QLC4_9BACT</name>
<evidence type="ECO:0000256" key="11">
    <source>
        <dbReference type="ARBA" id="ARBA00049091"/>
    </source>
</evidence>
<keyword evidence="6 13" id="KW-0560">Oxidoreductase</keyword>
<keyword evidence="14" id="KW-1185">Reference proteome</keyword>
<dbReference type="InterPro" id="IPR024706">
    <property type="entry name" value="Peroxiredoxin_AhpC-typ"/>
</dbReference>
<gene>
    <name evidence="13" type="ORF">VAMP_9n119</name>
</gene>
<comment type="catalytic activity">
    <reaction evidence="11">
        <text>a hydroperoxide + [thioredoxin]-dithiol = an alcohol + [thioredoxin]-disulfide + H2O</text>
        <dbReference type="Rhea" id="RHEA:62620"/>
        <dbReference type="Rhea" id="RHEA-COMP:10698"/>
        <dbReference type="Rhea" id="RHEA-COMP:10700"/>
        <dbReference type="ChEBI" id="CHEBI:15377"/>
        <dbReference type="ChEBI" id="CHEBI:29950"/>
        <dbReference type="ChEBI" id="CHEBI:30879"/>
        <dbReference type="ChEBI" id="CHEBI:35924"/>
        <dbReference type="ChEBI" id="CHEBI:50058"/>
        <dbReference type="EC" id="1.11.1.24"/>
    </reaction>
</comment>
<evidence type="ECO:0000256" key="4">
    <source>
        <dbReference type="ARBA" id="ARBA00022559"/>
    </source>
</evidence>
<evidence type="ECO:0000256" key="3">
    <source>
        <dbReference type="ARBA" id="ARBA00013017"/>
    </source>
</evidence>
<dbReference type="PANTHER" id="PTHR42801:SF4">
    <property type="entry name" value="AHPC_TSA FAMILY PROTEIN"/>
    <property type="match status" value="1"/>
</dbReference>
<organism evidence="13 14">
    <name type="scientific">Candidatus Vampirococcus lugosii</name>
    <dbReference type="NCBI Taxonomy" id="2789015"/>
    <lineage>
        <taxon>Bacteria</taxon>
        <taxon>Candidatus Absconditibacteriota</taxon>
        <taxon>Vampirococcus</taxon>
    </lineage>
</organism>
<evidence type="ECO:0000256" key="6">
    <source>
        <dbReference type="ARBA" id="ARBA00023002"/>
    </source>
</evidence>
<comment type="subunit">
    <text evidence="2">Monomer.</text>
</comment>
<dbReference type="InterPro" id="IPR000866">
    <property type="entry name" value="AhpC/TSA"/>
</dbReference>